<feature type="region of interest" description="Disordered" evidence="7">
    <location>
        <begin position="359"/>
        <end position="401"/>
    </location>
</feature>
<evidence type="ECO:0000256" key="4">
    <source>
        <dbReference type="ARBA" id="ARBA00022840"/>
    </source>
</evidence>
<name>A0AA43QPD5_9LECA</name>
<sequence length="401" mass="43714">MADPDVHNYSSSPPHRLPTLSASQALQNLSSTPARPISTGLPVLDAYLQGIEVSGSQDGPSSGGVTRGEVTEVNESPQCPRALLKSKFHQVFGPPGVGKTAFAFVLSRLKDMLQRPNDASRTPESSAQSDLMAAEKQIHNLTHFALPTLPHLMALLAHPSDSFPPSNTSLLVVDNISTLFALAFPKLIEDAHKQQPPARKYDASQFASGRRWAVMADLISRLGRLAVTRDIAILLLGQTTTRIRSDTRAVLCPAISGTGWDGGINSRIVLYRDWLYLSKDSSSQAEHCPGVRFAGIMKAKGITYEDLGRTAAFTIKQVTGSVQEHVPDLLSRTDKSQAGLQGVKLERSQLRYQITAETMATNPKRKRDEIADSDSEDGDARSDREFGWEAEDETMQAEQLL</sequence>
<evidence type="ECO:0008006" key="10">
    <source>
        <dbReference type="Google" id="ProtNLM"/>
    </source>
</evidence>
<feature type="compositionally biased region" description="Basic and acidic residues" evidence="7">
    <location>
        <begin position="378"/>
        <end position="387"/>
    </location>
</feature>
<proteinExistence type="predicted"/>
<evidence type="ECO:0000256" key="5">
    <source>
        <dbReference type="ARBA" id="ARBA00023204"/>
    </source>
</evidence>
<comment type="subcellular location">
    <subcellularLocation>
        <location evidence="1">Nucleus</location>
    </subcellularLocation>
</comment>
<dbReference type="GO" id="GO:0000707">
    <property type="term" value="P:meiotic DNA recombinase assembly"/>
    <property type="evidence" value="ECO:0007669"/>
    <property type="project" value="TreeGrafter"/>
</dbReference>
<accession>A0AA43QPD5</accession>
<dbReference type="SUPFAM" id="SSF52540">
    <property type="entry name" value="P-loop containing nucleoside triphosphate hydrolases"/>
    <property type="match status" value="1"/>
</dbReference>
<dbReference type="InterPro" id="IPR027417">
    <property type="entry name" value="P-loop_NTPase"/>
</dbReference>
<protein>
    <recommendedName>
        <fullName evidence="10">P-loop containing nucleoside triphosphate hydrolase protein</fullName>
    </recommendedName>
</protein>
<keyword evidence="3" id="KW-0227">DNA damage</keyword>
<evidence type="ECO:0000256" key="1">
    <source>
        <dbReference type="ARBA" id="ARBA00004123"/>
    </source>
</evidence>
<keyword evidence="4" id="KW-0067">ATP-binding</keyword>
<dbReference type="GO" id="GO:0005524">
    <property type="term" value="F:ATP binding"/>
    <property type="evidence" value="ECO:0007669"/>
    <property type="project" value="UniProtKB-KW"/>
</dbReference>
<evidence type="ECO:0000313" key="8">
    <source>
        <dbReference type="EMBL" id="MDI1488666.1"/>
    </source>
</evidence>
<dbReference type="PANTHER" id="PTHR46239">
    <property type="entry name" value="DNA REPAIR PROTEIN RAD51 HOMOLOG 3 RAD51C"/>
    <property type="match status" value="1"/>
</dbReference>
<dbReference type="GO" id="GO:0000400">
    <property type="term" value="F:four-way junction DNA binding"/>
    <property type="evidence" value="ECO:0007669"/>
    <property type="project" value="TreeGrafter"/>
</dbReference>
<dbReference type="GO" id="GO:0033063">
    <property type="term" value="C:Rad51B-Rad51C-Rad51D-XRCC2 complex"/>
    <property type="evidence" value="ECO:0007669"/>
    <property type="project" value="TreeGrafter"/>
</dbReference>
<keyword evidence="6" id="KW-0539">Nucleus</keyword>
<dbReference type="GO" id="GO:0005657">
    <property type="term" value="C:replication fork"/>
    <property type="evidence" value="ECO:0007669"/>
    <property type="project" value="TreeGrafter"/>
</dbReference>
<keyword evidence="5" id="KW-0234">DNA repair</keyword>
<evidence type="ECO:0000256" key="6">
    <source>
        <dbReference type="ARBA" id="ARBA00023242"/>
    </source>
</evidence>
<dbReference type="EMBL" id="JAPUFD010000008">
    <property type="protein sequence ID" value="MDI1488666.1"/>
    <property type="molecule type" value="Genomic_DNA"/>
</dbReference>
<reference evidence="8" key="1">
    <citation type="journal article" date="2023" name="Genome Biol. Evol.">
        <title>First Whole Genome Sequence and Flow Cytometry Genome Size Data for the Lichen-Forming Fungus Ramalina farinacea (Ascomycota).</title>
        <authorList>
            <person name="Llewellyn T."/>
            <person name="Mian S."/>
            <person name="Hill R."/>
            <person name="Leitch I.J."/>
            <person name="Gaya E."/>
        </authorList>
    </citation>
    <scope>NUCLEOTIDE SEQUENCE</scope>
    <source>
        <strain evidence="8">LIQ254RAFAR</strain>
    </source>
</reference>
<dbReference type="GO" id="GO:0007131">
    <property type="term" value="P:reciprocal meiotic recombination"/>
    <property type="evidence" value="ECO:0007669"/>
    <property type="project" value="TreeGrafter"/>
</dbReference>
<dbReference type="Proteomes" id="UP001161017">
    <property type="component" value="Unassembled WGS sequence"/>
</dbReference>
<dbReference type="InterPro" id="IPR052093">
    <property type="entry name" value="HR_Repair_Mediator"/>
</dbReference>
<dbReference type="GO" id="GO:0008821">
    <property type="term" value="F:crossover junction DNA endonuclease activity"/>
    <property type="evidence" value="ECO:0007669"/>
    <property type="project" value="TreeGrafter"/>
</dbReference>
<evidence type="ECO:0000313" key="9">
    <source>
        <dbReference type="Proteomes" id="UP001161017"/>
    </source>
</evidence>
<evidence type="ECO:0000256" key="7">
    <source>
        <dbReference type="SAM" id="MobiDB-lite"/>
    </source>
</evidence>
<keyword evidence="2" id="KW-0547">Nucleotide-binding</keyword>
<evidence type="ECO:0000256" key="3">
    <source>
        <dbReference type="ARBA" id="ARBA00022763"/>
    </source>
</evidence>
<dbReference type="Gene3D" id="3.40.50.300">
    <property type="entry name" value="P-loop containing nucleotide triphosphate hydrolases"/>
    <property type="match status" value="1"/>
</dbReference>
<keyword evidence="9" id="KW-1185">Reference proteome</keyword>
<evidence type="ECO:0000256" key="2">
    <source>
        <dbReference type="ARBA" id="ARBA00022741"/>
    </source>
</evidence>
<feature type="region of interest" description="Disordered" evidence="7">
    <location>
        <begin position="53"/>
        <end position="77"/>
    </location>
</feature>
<comment type="caution">
    <text evidence="8">The sequence shown here is derived from an EMBL/GenBank/DDBJ whole genome shotgun (WGS) entry which is preliminary data.</text>
</comment>
<dbReference type="AlphaFoldDB" id="A0AA43QPD5"/>
<gene>
    <name evidence="8" type="ORF">OHK93_007941</name>
</gene>
<organism evidence="8 9">
    <name type="scientific">Ramalina farinacea</name>
    <dbReference type="NCBI Taxonomy" id="258253"/>
    <lineage>
        <taxon>Eukaryota</taxon>
        <taxon>Fungi</taxon>
        <taxon>Dikarya</taxon>
        <taxon>Ascomycota</taxon>
        <taxon>Pezizomycotina</taxon>
        <taxon>Lecanoromycetes</taxon>
        <taxon>OSLEUM clade</taxon>
        <taxon>Lecanoromycetidae</taxon>
        <taxon>Lecanorales</taxon>
        <taxon>Lecanorineae</taxon>
        <taxon>Ramalinaceae</taxon>
        <taxon>Ramalina</taxon>
    </lineage>
</organism>
<dbReference type="PANTHER" id="PTHR46239:SF1">
    <property type="entry name" value="DNA REPAIR PROTEIN RAD51 HOMOLOG 3"/>
    <property type="match status" value="1"/>
</dbReference>
<dbReference type="GO" id="GO:0033065">
    <property type="term" value="C:Rad51C-XRCC3 complex"/>
    <property type="evidence" value="ECO:0007669"/>
    <property type="project" value="TreeGrafter"/>
</dbReference>